<sequence>GGGGSGVEEGGDEVMGGGWIYGGCGVRGDGDDGGSEWVGDGGVAVAGWPEVWPDPVTAPEKLEKSEDISSNNISRIKFNKQKELAGELMR</sequence>
<organism evidence="2">
    <name type="scientific">Tanacetum cinerariifolium</name>
    <name type="common">Dalmatian daisy</name>
    <name type="synonym">Chrysanthemum cinerariifolium</name>
    <dbReference type="NCBI Taxonomy" id="118510"/>
    <lineage>
        <taxon>Eukaryota</taxon>
        <taxon>Viridiplantae</taxon>
        <taxon>Streptophyta</taxon>
        <taxon>Embryophyta</taxon>
        <taxon>Tracheophyta</taxon>
        <taxon>Spermatophyta</taxon>
        <taxon>Magnoliopsida</taxon>
        <taxon>eudicotyledons</taxon>
        <taxon>Gunneridae</taxon>
        <taxon>Pentapetalae</taxon>
        <taxon>asterids</taxon>
        <taxon>campanulids</taxon>
        <taxon>Asterales</taxon>
        <taxon>Asteraceae</taxon>
        <taxon>Asteroideae</taxon>
        <taxon>Anthemideae</taxon>
        <taxon>Anthemidinae</taxon>
        <taxon>Tanacetum</taxon>
    </lineage>
</organism>
<reference evidence="2" key="1">
    <citation type="journal article" date="2019" name="Sci. Rep.">
        <title>Draft genome of Tanacetum cinerariifolium, the natural source of mosquito coil.</title>
        <authorList>
            <person name="Yamashiro T."/>
            <person name="Shiraishi A."/>
            <person name="Satake H."/>
            <person name="Nakayama K."/>
        </authorList>
    </citation>
    <scope>NUCLEOTIDE SEQUENCE</scope>
</reference>
<dbReference type="AlphaFoldDB" id="A0A699HNS2"/>
<name>A0A699HNS2_TANCI</name>
<protein>
    <submittedName>
        <fullName evidence="2">Uncharacterized protein</fullName>
    </submittedName>
</protein>
<dbReference type="EMBL" id="BKCJ010158244">
    <property type="protein sequence ID" value="GEY18509.1"/>
    <property type="molecule type" value="Genomic_DNA"/>
</dbReference>
<gene>
    <name evidence="2" type="ORF">Tci_390483</name>
</gene>
<feature type="region of interest" description="Disordered" evidence="1">
    <location>
        <begin position="46"/>
        <end position="68"/>
    </location>
</feature>
<accession>A0A699HNS2</accession>
<feature type="non-terminal residue" evidence="2">
    <location>
        <position position="1"/>
    </location>
</feature>
<comment type="caution">
    <text evidence="2">The sequence shown here is derived from an EMBL/GenBank/DDBJ whole genome shotgun (WGS) entry which is preliminary data.</text>
</comment>
<proteinExistence type="predicted"/>
<evidence type="ECO:0000256" key="1">
    <source>
        <dbReference type="SAM" id="MobiDB-lite"/>
    </source>
</evidence>
<evidence type="ECO:0000313" key="2">
    <source>
        <dbReference type="EMBL" id="GEY18509.1"/>
    </source>
</evidence>